<dbReference type="Gene3D" id="3.50.50.60">
    <property type="entry name" value="FAD/NAD(P)-binding domain"/>
    <property type="match status" value="1"/>
</dbReference>
<name>A0ABS3JHS9_9BACT</name>
<reference evidence="5 6" key="1">
    <citation type="submission" date="2021-03" db="EMBL/GenBank/DDBJ databases">
        <title>Fibrella sp. HMF5405 genome sequencing and assembly.</title>
        <authorList>
            <person name="Kang H."/>
            <person name="Kim H."/>
            <person name="Bae S."/>
            <person name="Joh K."/>
        </authorList>
    </citation>
    <scope>NUCLEOTIDE SEQUENCE [LARGE SCALE GENOMIC DNA]</scope>
    <source>
        <strain evidence="5 6">HMF5405</strain>
    </source>
</reference>
<dbReference type="InterPro" id="IPR036188">
    <property type="entry name" value="FAD/NAD-bd_sf"/>
</dbReference>
<keyword evidence="5" id="KW-0503">Monooxygenase</keyword>
<evidence type="ECO:0000256" key="2">
    <source>
        <dbReference type="ARBA" id="ARBA00022630"/>
    </source>
</evidence>
<keyword evidence="3" id="KW-0274">FAD</keyword>
<evidence type="ECO:0000313" key="5">
    <source>
        <dbReference type="EMBL" id="MBO0949569.1"/>
    </source>
</evidence>
<dbReference type="PANTHER" id="PTHR43004">
    <property type="entry name" value="TRK SYSTEM POTASSIUM UPTAKE PROTEIN"/>
    <property type="match status" value="1"/>
</dbReference>
<sequence>MQTALKTDVLIIGAGPTGLSLAAQLGRFGIDCLIVDQKEGTTELSKAMVVHARTMEIFDQLGLAQQAIAHGSVVQQVTLLHEGNISARLNFADIGGQLSPFPFVLVFEQSKTERLLYDHLRNHGKDVRWQTGLTSLTQSDEHVLAELQEANGTMLQVEARYVVGCDGASSTTRHLTGLGFEGSTNPRLFYVADVDMEFEAEPMSFYGTFGGHSFMLMFPMEGEKRWRLIGNVPEYDTSQTNTISHGELEIRVKTLIKRPLDITNVRWLSTYKVHTRHAERFSAGRCFLAGDAAHVHTPAGGQGMNTGIQDAYNLAWKMAFVLNGYAQPSLLDTYSEERLANAKNLLKSTDQLFDIASADNWYIRFFRDNLFPTLAGLATQFDATRAAIFPTISMIGINYRDSSLSQHYGDQALPVKAGDRMPYFLVDGVGVYDRLTAPTFHLLLFSDGSEEHRTLEKSVRDEHSNWLDVSVIPLYPRVVELFGVDKPFAVLLRPDNHIATLSLRLSAADIRAYLTHLNPAAATTLTTN</sequence>
<dbReference type="Proteomes" id="UP000664628">
    <property type="component" value="Unassembled WGS sequence"/>
</dbReference>
<evidence type="ECO:0000256" key="1">
    <source>
        <dbReference type="ARBA" id="ARBA00001974"/>
    </source>
</evidence>
<gene>
    <name evidence="5" type="ORF">J2I46_13315</name>
</gene>
<keyword evidence="5" id="KW-0560">Oxidoreductase</keyword>
<keyword evidence="6" id="KW-1185">Reference proteome</keyword>
<dbReference type="Gene3D" id="3.30.70.2450">
    <property type="match status" value="1"/>
</dbReference>
<dbReference type="EMBL" id="JAFMYW010000003">
    <property type="protein sequence ID" value="MBO0949569.1"/>
    <property type="molecule type" value="Genomic_DNA"/>
</dbReference>
<dbReference type="InterPro" id="IPR050641">
    <property type="entry name" value="RIFMO-like"/>
</dbReference>
<evidence type="ECO:0000259" key="4">
    <source>
        <dbReference type="Pfam" id="PF01494"/>
    </source>
</evidence>
<dbReference type="RefSeq" id="WP_207329521.1">
    <property type="nucleotide sequence ID" value="NZ_JAFMYW010000003.1"/>
</dbReference>
<dbReference type="InterPro" id="IPR002938">
    <property type="entry name" value="FAD-bd"/>
</dbReference>
<feature type="domain" description="FAD-binding" evidence="4">
    <location>
        <begin position="6"/>
        <end position="347"/>
    </location>
</feature>
<evidence type="ECO:0000256" key="3">
    <source>
        <dbReference type="ARBA" id="ARBA00022827"/>
    </source>
</evidence>
<proteinExistence type="predicted"/>
<accession>A0ABS3JHS9</accession>
<keyword evidence="2" id="KW-0285">Flavoprotein</keyword>
<dbReference type="PANTHER" id="PTHR43004:SF19">
    <property type="entry name" value="BINDING MONOOXYGENASE, PUTATIVE (JCVI)-RELATED"/>
    <property type="match status" value="1"/>
</dbReference>
<organism evidence="5 6">
    <name type="scientific">Fibrella forsythiae</name>
    <dbReference type="NCBI Taxonomy" id="2817061"/>
    <lineage>
        <taxon>Bacteria</taxon>
        <taxon>Pseudomonadati</taxon>
        <taxon>Bacteroidota</taxon>
        <taxon>Cytophagia</taxon>
        <taxon>Cytophagales</taxon>
        <taxon>Spirosomataceae</taxon>
        <taxon>Fibrella</taxon>
    </lineage>
</organism>
<dbReference type="GO" id="GO:0004497">
    <property type="term" value="F:monooxygenase activity"/>
    <property type="evidence" value="ECO:0007669"/>
    <property type="project" value="UniProtKB-KW"/>
</dbReference>
<evidence type="ECO:0000313" key="6">
    <source>
        <dbReference type="Proteomes" id="UP000664628"/>
    </source>
</evidence>
<comment type="cofactor">
    <cofactor evidence="1">
        <name>FAD</name>
        <dbReference type="ChEBI" id="CHEBI:57692"/>
    </cofactor>
</comment>
<dbReference type="Gene3D" id="3.40.30.120">
    <property type="match status" value="1"/>
</dbReference>
<comment type="caution">
    <text evidence="5">The sequence shown here is derived from an EMBL/GenBank/DDBJ whole genome shotgun (WGS) entry which is preliminary data.</text>
</comment>
<dbReference type="PRINTS" id="PR00420">
    <property type="entry name" value="RNGMNOXGNASE"/>
</dbReference>
<protein>
    <submittedName>
        <fullName evidence="5">FAD-dependent monooxygenase</fullName>
    </submittedName>
</protein>
<dbReference type="Pfam" id="PF01494">
    <property type="entry name" value="FAD_binding_3"/>
    <property type="match status" value="1"/>
</dbReference>
<dbReference type="SUPFAM" id="SSF51905">
    <property type="entry name" value="FAD/NAD(P)-binding domain"/>
    <property type="match status" value="1"/>
</dbReference>